<evidence type="ECO:0000256" key="2">
    <source>
        <dbReference type="SAM" id="MobiDB-lite"/>
    </source>
</evidence>
<dbReference type="Pfam" id="PF22596">
    <property type="entry name" value="Scabin-like"/>
    <property type="match status" value="1"/>
</dbReference>
<feature type="compositionally biased region" description="Low complexity" evidence="2">
    <location>
        <begin position="4536"/>
        <end position="4552"/>
    </location>
</feature>
<dbReference type="EMBL" id="AP018448">
    <property type="protein sequence ID" value="BBC32466.1"/>
    <property type="molecule type" value="Genomic_DNA"/>
</dbReference>
<keyword evidence="3" id="KW-0472">Membrane</keyword>
<feature type="region of interest" description="Disordered" evidence="2">
    <location>
        <begin position="1978"/>
        <end position="1999"/>
    </location>
</feature>
<feature type="compositionally biased region" description="Polar residues" evidence="2">
    <location>
        <begin position="1986"/>
        <end position="1996"/>
    </location>
</feature>
<evidence type="ECO:0000259" key="4">
    <source>
        <dbReference type="PROSITE" id="PS51772"/>
    </source>
</evidence>
<keyword evidence="1" id="KW-0175">Coiled coil</keyword>
<feature type="region of interest" description="Disordered" evidence="2">
    <location>
        <begin position="1"/>
        <end position="23"/>
    </location>
</feature>
<feature type="compositionally biased region" description="Pro residues" evidence="2">
    <location>
        <begin position="2056"/>
        <end position="2075"/>
    </location>
</feature>
<sequence>MATSDEWSRVGFTGNPVTGNPGAVENITKELRDLGDLAGRVSGGLDALLAKAEDGGFEGRTADALRTYVKDELKTFMANINRSFEMAADATARYARALGDSQDRAENSADTVAALERVGGQPLADNDPEMTRARNEVDAEIDTIQAEAKILEDALREASRLVSRPVKKPKKSFWKRFVSTFFKVLEIVALVVTIIAMVIGGPLGLLAFGLGVVLFAKALFDYATGKGNALSLGLAFLGILFPSTKGLTTLGGLGRLFSSGGKALSSALSASGRLLFRGGRMLFSSPGKLLSLAGQGLARFGGSLAGRTASGFMALPRVLSKTPALLGSALRFMGGFARSTWRQGWSALARDFHQSTAFIGGNMATRLGVFTVMSLGRLTMTALLPMRYSEIARFGYRGAARMGFIDRGMHFTSRPLSTLGRTGSLAGDLAELTGRNLDRGGNLRPFDATNTDRLAVPGTPEFNETLDELADIPITSVTAPRTRGFSSLPGTTPVRMPGRLDDVGVRLNTVDTLDTIGLPVGTVPGGQRLGDQLRNLDTLTGMERTGTGLLKPLDDLTDLAELSFDGRLGGLTEFQVRQILDGEIDLVNVTPDGVVLRIGKTDPVDVRVQLKDGVKVDVLGPADTRVPTWNTTTGTDRLGELGINLDDLTRLIPDADDDTRTARDLLGLGPARTDLTAPPLAKSPGSTPLTLRDIVTGGATGKLATERFQTWVRTQASQFQLDTAGRKLSEIDALTDVPPLSRAQAELDLSAAKIDFTRARTAFDRLGMNLDTVRRDVTVMMTRVDGPAATLPTGELRLMDNLGRPTGQWITMEPGPTVNWVLKADSGIVPDVKVTMSDGVFTLTPPDGLVTRIGLDGRPLLDGIPVRLESPAGPSAAPQGVDPVRVPVVPEVTTPSMPQIHWLVRQDADFSATVGKSGTKTRLTADGLVPVRIDGTITPLQAVSTANAKVFKENSQFTAFSAPGGTGKPFGDSEIGLDLVSLSNDIKAGADNVKGVRILSNTELQQEILKEIRFAVGDSTLEIPSKFTHMTKNDEIKKFLAEYNVPKKLSASVTTDIKTLLQVRRDNTWLVQGAIPKEYLTGPYPTVDSLKFVPAAPTTTPIAVPTDLLESAGRASGSGLPPMETPQLVLKTDDFFMSNVDLEQLRGVKLIRQDDFHALEADAKGLGKSHFDPDIGMIPANPEGRTTAFQHVAGAEIAERKSNSPFTSFAVSGGEKVYGDTEFALDVYKLGLDIKAGKLENVGILPAQNLQQLIGDQIARTIGKRLDFSGLTGNSSRNDVLDFLRKNDVNVVGRGGKDAIGKIAGDVRVLLNTTRDQEWLIKGTIPRSYLEGPYARATGPEVAGGSVPTGTALHGLDEAAGDLRLSDTFKTDFEVKPVSVEWRTPAGTNSGRLLELRVGELRMLDDLGRPTGRWITFEPGENPTWVLKTDAGTVVPDVRVDMTDGVFTVTAPDGVVTRFGPDGRPTGLGDLASVSLPPSPRTGLDQVSLPSAGELDRLAFAADRSIDIQTITPAPVWREGDETLWRIGGKRGLDQIFSEGFTVRDPLETSLDVMVRTGQPSAFLSTTTDRNLLWDGVFKFEIEASGGIDVGKTFERSMGTDAWRASGWASENEIAFPGGIASDFIRGAYRMDAQHNLLEWIPNPNFKGSNPLPELAADIKASGEGTSGISALDFQGLSVDDQLKLLDQLDLGGARNWDGAGSLDEINSLDGFDRLDEITSLDGFDHLDEITSLDGVNQLDEAGGELDLGHLSDDFRLDRFDAPAPRSETVLLDPQQFSGVPGIRMEWQRTPLDDGGFALTDQAGGVRLVFGADEVLQFRDIRFPLGDGFLRFDAAPGPGSLPRLVGTDGLPLPGGAVVEPVRGALNVVTGVRVQSPDGAWIGRFDLDGTRLSEQLALSGPGGGPLTGARLTTTFTQLPGGGVVPSVRLTVAGAGEGAFSVVRLEGDLAQRLPGGFAVTDTATGARFTFDRGGRFVDLPGDGAPSTRLDTSGTTVPETTVGPMTALDALGGPLSERLPLTTTSGNSVLDDVATDLTGPVSTGERVSMEGLAIPAPPRVAPPPAPAPPRVAPPPAPAAAPRAHVPEIPVVARPSRAVAPGFDTSFPAPSIGTESELGGFVVALPESADRTFAFVSKVDTDEPLLMVTKDMGKGRYGNPADLTMAQRGNWQTHTVELITYPSRLGDHAAIGARNDATQWLLDVFKDRLGVHNHKPLESVISPDGLYRLQVTSDRHVIAAGTGLELEGLPSVSMPTTQQQATIGIRAVDFGSRATHELRVLADHAHWYKPAFRNDDALLTALSRETLDAPEQVENAYTYVKSVIDFTSDLVNRHGIPIEDWAGAAPYRGLTHPAVKNEWGVLPRTRPSLVLDSLSSGDRAMTLRLLRETPAIGDESIWKAARQYILNGNEVAGRGINNATVGGERALLFEFRSVPDELKGSVPHEKAPVAVVTDPLAELGGNRGAAVQKINNFVAGPENRDAFADWYRAEFPRDPDAERIYQNKSTDSILRMAAARHKAEWISVQHPRTWQDITTRPAVVMPPASAVSSAPPVAPHVGTGPLPNELGRPVAGTGGPDVPVAGVGVGVGGPNVPSVDLPRIMQGPVLDLSGPTVLRQSLDSPVAPVSSVREVPLSGLDDVTGLRLRITEIPATDTVPASVRIEVLDFTAQGGPVRLPDTSVTVRESGGFTATGPQGGVRWQFDALGHLEHRDLPLTGTDLALRFTDDALNPMPRVVGPDGVPVQGATLTPVRDASGALSELTVRVPVPDTDGLTAVWRFEPGGTLRQQELPLTLAGIDGPAGLGVKVTIAPGTGGTVTRVLELSGPSNLTGSFRLGPMDGSLAGRLSNGFTVTDTVTGARFHFDADGRLALRDVPARDGSGFLRFTEGAAPGTPPVRLDELGDLGDFAGDLGDVARIFDRTLDEAGGVRGPLDDLNRLTGPEAPRTDGFPGPDRLGPEERALVDDLWNDLVRDVRPLNADEMNRVMGPDSPRTDSLSELGDLSDADLEALQARLDNLRRMDGEPQGVAEPLRVPLSGVDELADLDLQVTRLPATDTAPQGSYRLELTDRAPGGTGQLRASDFTVELLDDSGRFAVVDPTGTTRFTFGPEGTFLGRETALAFDGLPEGLRLQVRIDPAMDGTGRVMVDVLAPTGTAGSVRLAPLSGELSGRLSGGFTLSDTVTGSRFHFDHTGRLAFRDLPAPDGSGFLRFTEGAGPDAAPVRLDELGEFGGALDDADLARMFDSTLDEASVLRSAPEGAPANMSDIAGAMDFLHAAPDSGAFHGLDLPGIQRLADDAAVSLDRFGLRPELLNDQLRHMTGQARQTLRQHAVTTLGDYLSLPLATRLDDIRSQAGRVLGDFTVTPTPHGGPGGSRYTVHHTPSDVTLGFGPNRELAYQEVFLRGGPGDLDGLKLGITGRSADGGPWTPVSIDFVGTRSADNLFDATPNPRGGFTITDAASTTSWHYGPEGVHVLRDVRLPGDRGVLRFDADAPGGVPQVLDSAGQQLTGVRVEFLDDGRIALIPTGKGSQPLERTVFEASGGTLLEETVAIRGTSGKPTGEYWTIDHAAGKALRTDASGTPFTGRFDTATVERSGTGQFKLTGAGPAKVTLFERELLKNGNTLHIARDRFGHARWTEFDTSGNRFRHGERIGDVDQRTYHDVPTGSWRVLNTSDVRTYTKAVDGGIVRAEKGADGHWTWQRFDGGGTEALSGTRHWSWNHVGFKDTFLDPATGVERVAQSRGQTWPFGGVVHGSRTYDEHALVLGHAPAGGRIDPGDHTGFSPLNVQIERLEALSDGGSLFVRRFADMRPPAFLWKSAAGESPFRGFFRDLFAGKSLNRVSHWTEIAADGTRVTGVRLNPTGANWVDVDQFGRVVRESRKLENGDLVEIGRSLEDPTRWAPVPEFRKGGSYELHWRDTTSGQTGTRHVDGNGRWRDLFTDDQGVERVRLRSQGEGAREYLFDAPTTAELRLDDNAGTWVDKNAQQHISGRRDLVDGTIVESSGSPYRSRWTWKSYDPSAPDTVLGEGVRTQNRGSLYSRPWDDSFQDFDAAGNLVRERNATDTGSSWVDTVKQADGTWKWTKTSADGTVHSEGTRVYDDIGRGHWRDLVDDQVVRQRDGGRVREYAYEIVTPEPPVRPEGVQQRVSLRDLLADAAQHFEPRATVRVDPEVWKEYDAGKVFRDRVKVDGDTVRHRETDKQWGQWREFQNGHLVEQRTYTGRVWSTDAFGRWSTSGPAKLPEFLNGALPRVGGEVGLPGSHGWTLIGREFDFRGMDAEIMGHLREVQDVWHGVFQDVKNGVSVEMPMWQRELRSALTSFTTGFVTDFTANLAITAAVNDGDVTKVDVYRALLSGGVGGTFSSGLNVLYNQTRLGWLKTSMGTRDWGGHPNQTTATQTDDWATEFAAQEKVTRWRTATYANTVGITTSALSGFVSNAISASVFGVNGHEVKGADALLAGLWGAGASAFSGVSTGLARNIWHLSTGARVFHKGGLGDLGMGWAESALSRYLTYVITEEDKKNGNNLPSPGRSFPAAPKTTPPPSTSAPQQPAASTADSSDSPIEGLELT</sequence>
<feature type="region of interest" description="Disordered" evidence="2">
    <location>
        <begin position="2927"/>
        <end position="2950"/>
    </location>
</feature>
<feature type="region of interest" description="Disordered" evidence="2">
    <location>
        <begin position="2056"/>
        <end position="2077"/>
    </location>
</feature>
<protein>
    <recommendedName>
        <fullName evidence="4">ACD domain-containing protein</fullName>
    </recommendedName>
</protein>
<evidence type="ECO:0000256" key="3">
    <source>
        <dbReference type="SAM" id="Phobius"/>
    </source>
</evidence>
<keyword evidence="3" id="KW-0812">Transmembrane</keyword>
<organism evidence="5 6">
    <name type="scientific">Streptomyces graminofaciens</name>
    <dbReference type="NCBI Taxonomy" id="68212"/>
    <lineage>
        <taxon>Bacteria</taxon>
        <taxon>Bacillati</taxon>
        <taxon>Actinomycetota</taxon>
        <taxon>Actinomycetes</taxon>
        <taxon>Kitasatosporales</taxon>
        <taxon>Streptomycetaceae</taxon>
        <taxon>Streptomyces</taxon>
    </lineage>
</organism>
<dbReference type="Proteomes" id="UP001321542">
    <property type="component" value="Chromosome"/>
</dbReference>
<keyword evidence="3" id="KW-1133">Transmembrane helix</keyword>
<feature type="domain" description="ACD" evidence="4">
    <location>
        <begin position="2096"/>
        <end position="2531"/>
    </location>
</feature>
<dbReference type="Gene3D" id="3.90.210.10">
    <property type="entry name" value="Heat-Labile Enterotoxin, subunit A"/>
    <property type="match status" value="1"/>
</dbReference>
<name>A0ABN5VHL7_9ACTN</name>
<reference evidence="5 6" key="2">
    <citation type="journal article" date="2023" name="ChemBioChem">
        <title>Acyltransferase Domain Exchange between Two Independent Type I Polyketide Synthases in the Same Producer Strain of Macrolide Antibiotics.</title>
        <authorList>
            <person name="Kudo F."/>
            <person name="Kishikawa K."/>
            <person name="Tsuboi K."/>
            <person name="Kido T."/>
            <person name="Usui T."/>
            <person name="Hashimoto J."/>
            <person name="Shin-Ya K."/>
            <person name="Miyanaga A."/>
            <person name="Eguchi T."/>
        </authorList>
    </citation>
    <scope>NUCLEOTIDE SEQUENCE [LARGE SCALE GENOMIC DNA]</scope>
    <source>
        <strain evidence="5 6">A-8890</strain>
    </source>
</reference>
<feature type="transmembrane region" description="Helical" evidence="3">
    <location>
        <begin position="177"/>
        <end position="197"/>
    </location>
</feature>
<dbReference type="InterPro" id="IPR054695">
    <property type="entry name" value="Pierisin-like_dom"/>
</dbReference>
<feature type="region of interest" description="Disordered" evidence="2">
    <location>
        <begin position="4510"/>
        <end position="4559"/>
    </location>
</feature>
<dbReference type="PROSITE" id="PS51772">
    <property type="entry name" value="ACD"/>
    <property type="match status" value="1"/>
</dbReference>
<dbReference type="Pfam" id="PF16671">
    <property type="entry name" value="ACD"/>
    <property type="match status" value="1"/>
</dbReference>
<evidence type="ECO:0000256" key="1">
    <source>
        <dbReference type="SAM" id="Coils"/>
    </source>
</evidence>
<dbReference type="InterPro" id="IPR032074">
    <property type="entry name" value="ACD_dom"/>
</dbReference>
<feature type="region of interest" description="Disordered" evidence="2">
    <location>
        <begin position="2976"/>
        <end position="2999"/>
    </location>
</feature>
<feature type="transmembrane region" description="Helical" evidence="3">
    <location>
        <begin position="232"/>
        <end position="257"/>
    </location>
</feature>
<keyword evidence="6" id="KW-1185">Reference proteome</keyword>
<dbReference type="RefSeq" id="WP_286251608.1">
    <property type="nucleotide sequence ID" value="NZ_AP018448.1"/>
</dbReference>
<evidence type="ECO:0000313" key="6">
    <source>
        <dbReference type="Proteomes" id="UP001321542"/>
    </source>
</evidence>
<dbReference type="SUPFAM" id="SSF56399">
    <property type="entry name" value="ADP-ribosylation"/>
    <property type="match status" value="1"/>
</dbReference>
<feature type="transmembrane region" description="Helical" evidence="3">
    <location>
        <begin position="203"/>
        <end position="220"/>
    </location>
</feature>
<dbReference type="Gene3D" id="1.10.3680.20">
    <property type="entry name" value="Actin cross-linking domain"/>
    <property type="match status" value="1"/>
</dbReference>
<reference evidence="5 6" key="1">
    <citation type="journal article" date="2010" name="ChemBioChem">
        <title>Cloning and characterization of the biosynthetic gene cluster of 16-membered macrolide antibiotic FD-891: involvement of a dual functional cytochrome P450 monooxygenase catalyzing epoxidation and hydroxylation.</title>
        <authorList>
            <person name="Kudo F."/>
            <person name="Motegi A."/>
            <person name="Mizoue K."/>
            <person name="Eguchi T."/>
        </authorList>
    </citation>
    <scope>NUCLEOTIDE SEQUENCE [LARGE SCALE GENOMIC DNA]</scope>
    <source>
        <strain evidence="5 6">A-8890</strain>
    </source>
</reference>
<evidence type="ECO:0000313" key="5">
    <source>
        <dbReference type="EMBL" id="BBC32466.1"/>
    </source>
</evidence>
<accession>A0ABN5VHL7</accession>
<gene>
    <name evidence="5" type="ORF">SGFS_037600</name>
</gene>
<feature type="coiled-coil region" evidence="1">
    <location>
        <begin position="134"/>
        <end position="161"/>
    </location>
</feature>
<proteinExistence type="predicted"/>